<dbReference type="InterPro" id="IPR032876">
    <property type="entry name" value="J_dom"/>
</dbReference>
<feature type="domain" description="GTA TIM-barrel-like" evidence="1">
    <location>
        <begin position="448"/>
        <end position="644"/>
    </location>
</feature>
<dbReference type="Pfam" id="PF23666">
    <property type="entry name" value="Rcc01698_C"/>
    <property type="match status" value="1"/>
</dbReference>
<dbReference type="EMBL" id="FWFQ01000019">
    <property type="protein sequence ID" value="SLN50811.1"/>
    <property type="molecule type" value="Genomic_DNA"/>
</dbReference>
<organism evidence="4 5">
    <name type="scientific">Pseudoruegeria aquimaris</name>
    <dbReference type="NCBI Taxonomy" id="393663"/>
    <lineage>
        <taxon>Bacteria</taxon>
        <taxon>Pseudomonadati</taxon>
        <taxon>Pseudomonadota</taxon>
        <taxon>Alphaproteobacteria</taxon>
        <taxon>Rhodobacterales</taxon>
        <taxon>Roseobacteraceae</taxon>
        <taxon>Pseudoruegeria</taxon>
    </lineage>
</organism>
<evidence type="ECO:0000313" key="5">
    <source>
        <dbReference type="Proteomes" id="UP000193409"/>
    </source>
</evidence>
<evidence type="ECO:0000259" key="1">
    <source>
        <dbReference type="Pfam" id="PF13547"/>
    </source>
</evidence>
<accession>A0A1Y5T0C9</accession>
<feature type="domain" description="Tip attachment protein J" evidence="2">
    <location>
        <begin position="968"/>
        <end position="1126"/>
    </location>
</feature>
<dbReference type="Proteomes" id="UP000193409">
    <property type="component" value="Unassembled WGS sequence"/>
</dbReference>
<dbReference type="InterPro" id="IPR025195">
    <property type="entry name" value="GTA_TIM_dom"/>
</dbReference>
<proteinExistence type="predicted"/>
<feature type="domain" description="GTA TIM-barrel-like" evidence="1">
    <location>
        <begin position="801"/>
        <end position="905"/>
    </location>
</feature>
<keyword evidence="5" id="KW-1185">Reference proteome</keyword>
<name>A0A1Y5T0C9_9RHOB</name>
<gene>
    <name evidence="4" type="ORF">PSA7680_02625</name>
</gene>
<dbReference type="InterPro" id="IPR056490">
    <property type="entry name" value="Rcc01698_C"/>
</dbReference>
<dbReference type="Pfam" id="PF13550">
    <property type="entry name" value="Phage-tail_3"/>
    <property type="match status" value="1"/>
</dbReference>
<evidence type="ECO:0000259" key="3">
    <source>
        <dbReference type="Pfam" id="PF23666"/>
    </source>
</evidence>
<reference evidence="4 5" key="1">
    <citation type="submission" date="2017-03" db="EMBL/GenBank/DDBJ databases">
        <authorList>
            <person name="Afonso C.L."/>
            <person name="Miller P.J."/>
            <person name="Scott M.A."/>
            <person name="Spackman E."/>
            <person name="Goraichik I."/>
            <person name="Dimitrov K.M."/>
            <person name="Suarez D.L."/>
            <person name="Swayne D.E."/>
        </authorList>
    </citation>
    <scope>NUCLEOTIDE SEQUENCE [LARGE SCALE GENOMIC DNA]</scope>
    <source>
        <strain evidence="4 5">CECT 7680</strain>
    </source>
</reference>
<dbReference type="Pfam" id="PF13547">
    <property type="entry name" value="GTA_TIM"/>
    <property type="match status" value="2"/>
</dbReference>
<feature type="domain" description="Rcc01698-like C-terminal" evidence="3">
    <location>
        <begin position="1218"/>
        <end position="1317"/>
    </location>
</feature>
<dbReference type="CDD" id="cd19607">
    <property type="entry name" value="GTA_TIM-barrel-like"/>
    <property type="match status" value="1"/>
</dbReference>
<dbReference type="Gene3D" id="3.20.20.80">
    <property type="entry name" value="Glycosidases"/>
    <property type="match status" value="2"/>
</dbReference>
<sequence>MATLVLGAAGAAIGGSIGGAILGVSAATIGGFVGSTIGSVVDSWIVSSLAPTQRIEGPRLDSLRITSSTEGAVIPRVYGRMRMGGNVIWATDFREETKTTTQGGGKGGGGGGKVKTTEYLYYASFAVALCEGPITGIGRIWADGNLLDTAGITWRWYPGDEAQTADPFIAAKMGAANTPAYRGTAYVVFEELPLGNYGNRLPQLSFEVFRPFADPDTAEGLTQAVTVIPASGEFTYATQGIRKGGGGSQTPENLNALSDTADMVVALDRLEAMAPKVESVSLVVAWFGNDLRAGDCAIRPGVEVSAKTTSPQTWSVNGVSRSAAHLVSRDDQERPVYGGTPADFAVVQAIKEMKARGLRVTFYPFILMDVPPGNTLPNPYSDNAAETGQPEFPWRGRITCSPAAGFAGSVDKTATAASQVEAFFGGASPSDFTVSGETVSWIGVAGDWGLRRMVLHYAHLCAAAGGVDAFLIGSEMRELTTIRAGASAYPAVQAFRDLAADVRSILGAGTAISYAADWSEYFGHQPADGSGDVFFHLDPLWADTNIDFIGIDNYMPLSDWRDGFEHADAQQGWPAIYDRAYLQSNIAGGEGFDWFYASDADRAAQVRTPITDGVYGEPWVFRYKDLWNWWSRPHHDRPGGLRTNPIPDGDTPETWSPTTATVSPSPEGFGPFTSAARIAAIDGSNDFAQSASAQDLVVAGETYETGVLLKPGTSGRARIYVNLTGAPNKEVRIDDFSGAAPYTSDLDIFDLALTDIGGGIWRLTFSWIAPITDTTVQLRVGPYSSVPGEDVHVLAGWITSRDRGTTPWLPQSKPMRFTELGCPAIDRGTNQPNVFFDPKSSESLTPYFSRGWRDDAIQRAYLEATWLFWTDPTNNPLSPVYGGRMVDTPECAAWTWDARPYPFFPELTDVWTDGPNWRLGHWLTGRLGAVSLAALVRHLCLRAGLPETRIDVSGLWGAVEGYAIGALESPRASITTLARHFGFDAVETEGVIRFVMRGRAAMANVTPDDLVAAREGDVIELTRGQETELPQALKWQVARADEDYEAAQVEARRITVDTTRIASESFPMAVPPEEAERRCRRALMEAWTGRESAVFRLPPSRLALDPGDVVTLAHDGRAIPLRLISIADADARGIEAVRQDRDAYDLPPGAPRPSALSKAVVFGAPDAVLLDLPQLTEDQPAHRPFAAAHAIPWPGEIAVFRSPSTDGFELLTTAQSRARIGTLVSDFYAGPTSRFDLGNVLVVDLLTGTLESVTELVLFGGANALAIESAPGVWEIVQAGAAELIAPGQYRLTRLLRGQRGTEGAMGNPTPAGARVVVLDDSLASLPIAEADLGIPWNWRIGPASRPVSDETYVAQAFTPTGVGLRPFSVAHVEQPWRRPRAPGDLTIRWKRRSRSLAADSWGGIEVPLAEELEAYEVEVLDGATVKRVLSTTTTSAVYTAADQTADCGAPLGPGDSLTVRIFQLSALVGRGAPKTVTLTF</sequence>
<evidence type="ECO:0008006" key="6">
    <source>
        <dbReference type="Google" id="ProtNLM"/>
    </source>
</evidence>
<protein>
    <recommendedName>
        <fullName evidence="6">GTA TIM-barrel-like domain protein</fullName>
    </recommendedName>
</protein>
<evidence type="ECO:0000259" key="2">
    <source>
        <dbReference type="Pfam" id="PF13550"/>
    </source>
</evidence>
<evidence type="ECO:0000313" key="4">
    <source>
        <dbReference type="EMBL" id="SLN50811.1"/>
    </source>
</evidence>